<protein>
    <recommendedName>
        <fullName evidence="4">N-acetyltransferase domain-containing protein</fullName>
    </recommendedName>
</protein>
<proteinExistence type="predicted"/>
<dbReference type="STRING" id="4558.A0A1Z5SBF0"/>
<dbReference type="PANTHER" id="PTHR47025:SF17">
    <property type="entry name" value="N-ACETYLTRANSFERASE DOMAIN-CONTAINING PROTEIN"/>
    <property type="match status" value="1"/>
</dbReference>
<dbReference type="GO" id="GO:0005634">
    <property type="term" value="C:nucleus"/>
    <property type="evidence" value="ECO:0000318"/>
    <property type="project" value="GO_Central"/>
</dbReference>
<evidence type="ECO:0000256" key="2">
    <source>
        <dbReference type="ARBA" id="ARBA00023242"/>
    </source>
</evidence>
<dbReference type="InterPro" id="IPR056511">
    <property type="entry name" value="IDM1_C"/>
</dbReference>
<evidence type="ECO:0000259" key="4">
    <source>
        <dbReference type="PROSITE" id="PS51186"/>
    </source>
</evidence>
<organism evidence="5 6">
    <name type="scientific">Sorghum bicolor</name>
    <name type="common">Sorghum</name>
    <name type="synonym">Sorghum vulgare</name>
    <dbReference type="NCBI Taxonomy" id="4558"/>
    <lineage>
        <taxon>Eukaryota</taxon>
        <taxon>Viridiplantae</taxon>
        <taxon>Streptophyta</taxon>
        <taxon>Embryophyta</taxon>
        <taxon>Tracheophyta</taxon>
        <taxon>Spermatophyta</taxon>
        <taxon>Magnoliopsida</taxon>
        <taxon>Liliopsida</taxon>
        <taxon>Poales</taxon>
        <taxon>Poaceae</taxon>
        <taxon>PACMAD clade</taxon>
        <taxon>Panicoideae</taxon>
        <taxon>Andropogonodae</taxon>
        <taxon>Andropogoneae</taxon>
        <taxon>Sorghinae</taxon>
        <taxon>Sorghum</taxon>
    </lineage>
</organism>
<evidence type="ECO:0000256" key="3">
    <source>
        <dbReference type="SAM" id="MobiDB-lite"/>
    </source>
</evidence>
<keyword evidence="2" id="KW-0539">Nucleus</keyword>
<dbReference type="GO" id="GO:0003682">
    <property type="term" value="F:chromatin binding"/>
    <property type="evidence" value="ECO:0000318"/>
    <property type="project" value="GO_Central"/>
</dbReference>
<dbReference type="Proteomes" id="UP000000768">
    <property type="component" value="Chromosome 1"/>
</dbReference>
<feature type="domain" description="N-acetyltransferase" evidence="4">
    <location>
        <begin position="546"/>
        <end position="698"/>
    </location>
</feature>
<dbReference type="GO" id="GO:0045944">
    <property type="term" value="P:positive regulation of transcription by RNA polymerase II"/>
    <property type="evidence" value="ECO:0000318"/>
    <property type="project" value="GO_Central"/>
</dbReference>
<dbReference type="GO" id="GO:0016747">
    <property type="term" value="F:acyltransferase activity, transferring groups other than amino-acyl groups"/>
    <property type="evidence" value="ECO:0007669"/>
    <property type="project" value="InterPro"/>
</dbReference>
<comment type="subcellular location">
    <subcellularLocation>
        <location evidence="1">Nucleus</location>
    </subcellularLocation>
</comment>
<feature type="compositionally biased region" description="Polar residues" evidence="3">
    <location>
        <begin position="233"/>
        <end position="242"/>
    </location>
</feature>
<dbReference type="GO" id="GO:0000977">
    <property type="term" value="F:RNA polymerase II transcription regulatory region sequence-specific DNA binding"/>
    <property type="evidence" value="ECO:0000318"/>
    <property type="project" value="GO_Central"/>
</dbReference>
<dbReference type="PROSITE" id="PS51186">
    <property type="entry name" value="GNAT"/>
    <property type="match status" value="1"/>
</dbReference>
<dbReference type="AlphaFoldDB" id="A0A1Z5SBF0"/>
<dbReference type="OMA" id="NTIFFCN"/>
<reference evidence="5 6" key="1">
    <citation type="journal article" date="2009" name="Nature">
        <title>The Sorghum bicolor genome and the diversification of grasses.</title>
        <authorList>
            <person name="Paterson A.H."/>
            <person name="Bowers J.E."/>
            <person name="Bruggmann R."/>
            <person name="Dubchak I."/>
            <person name="Grimwood J."/>
            <person name="Gundlach H."/>
            <person name="Haberer G."/>
            <person name="Hellsten U."/>
            <person name="Mitros T."/>
            <person name="Poliakov A."/>
            <person name="Schmutz J."/>
            <person name="Spannagl M."/>
            <person name="Tang H."/>
            <person name="Wang X."/>
            <person name="Wicker T."/>
            <person name="Bharti A.K."/>
            <person name="Chapman J."/>
            <person name="Feltus F.A."/>
            <person name="Gowik U."/>
            <person name="Grigoriev I.V."/>
            <person name="Lyons E."/>
            <person name="Maher C.A."/>
            <person name="Martis M."/>
            <person name="Narechania A."/>
            <person name="Otillar R.P."/>
            <person name="Penning B.W."/>
            <person name="Salamov A.A."/>
            <person name="Wang Y."/>
            <person name="Zhang L."/>
            <person name="Carpita N.C."/>
            <person name="Freeling M."/>
            <person name="Gingle A.R."/>
            <person name="Hash C.T."/>
            <person name="Keller B."/>
            <person name="Klein P."/>
            <person name="Kresovich S."/>
            <person name="McCann M.C."/>
            <person name="Ming R."/>
            <person name="Peterson D.G."/>
            <person name="Mehboob-ur-Rahman"/>
            <person name="Ware D."/>
            <person name="Westhoff P."/>
            <person name="Mayer K.F."/>
            <person name="Messing J."/>
            <person name="Rokhsar D.S."/>
        </authorList>
    </citation>
    <scope>NUCLEOTIDE SEQUENCE [LARGE SCALE GENOMIC DNA]</scope>
    <source>
        <strain evidence="6">cv. BTx623</strain>
    </source>
</reference>
<dbReference type="PANTHER" id="PTHR47025">
    <property type="entry name" value="AUTOIMMUNE REGULATOR"/>
    <property type="match status" value="1"/>
</dbReference>
<reference evidence="6" key="2">
    <citation type="journal article" date="2018" name="Plant J.">
        <title>The Sorghum bicolor reference genome: improved assembly, gene annotations, a transcriptome atlas, and signatures of genome organization.</title>
        <authorList>
            <person name="McCormick R.F."/>
            <person name="Truong S.K."/>
            <person name="Sreedasyam A."/>
            <person name="Jenkins J."/>
            <person name="Shu S."/>
            <person name="Sims D."/>
            <person name="Kennedy M."/>
            <person name="Amirebrahimi M."/>
            <person name="Weers B.D."/>
            <person name="McKinley B."/>
            <person name="Mattison A."/>
            <person name="Morishige D.T."/>
            <person name="Grimwood J."/>
            <person name="Schmutz J."/>
            <person name="Mullet J.E."/>
        </authorList>
    </citation>
    <scope>NUCLEOTIDE SEQUENCE [LARGE SCALE GENOMIC DNA]</scope>
    <source>
        <strain evidence="6">cv. BTx623</strain>
    </source>
</reference>
<feature type="compositionally biased region" description="Low complexity" evidence="3">
    <location>
        <begin position="204"/>
        <end position="216"/>
    </location>
</feature>
<dbReference type="Gramene" id="OQU93136">
    <property type="protein sequence ID" value="OQU93136"/>
    <property type="gene ID" value="SORBI_3001G485000"/>
</dbReference>
<dbReference type="Pfam" id="PF16135">
    <property type="entry name" value="TDBD"/>
    <property type="match status" value="2"/>
</dbReference>
<dbReference type="EMBL" id="CM000760">
    <property type="protein sequence ID" value="OQU93136.1"/>
    <property type="molecule type" value="Genomic_DNA"/>
</dbReference>
<name>A0A1Z5SBF0_SORBI</name>
<evidence type="ECO:0000313" key="6">
    <source>
        <dbReference type="Proteomes" id="UP000000768"/>
    </source>
</evidence>
<accession>A0A1Z5SBF0</accession>
<sequence length="705" mass="77738">MEGQQVDLPTMGANNTSVTRVKDLLPFLLHVPVTYFHPSKHAKLEGFITDGGYACACPASAGCGYHGKVLSARQFEKHAGAESNNPNGHILLRNGKSLYQLFHDLRHVPAEALAAKFLEFAGVPMTTVPAAEASPASWEPNGIQVDDATAEAPWAPALAASGDVEMLTEDDQEKARLFLLDSNLSPTSSSLGSAAEDNLEDYSNESASNNSISNSNWGASRRRSVRHFRPQGGTETSTTTFNGCPDKGASGLSTGTSKKKKGTEETCNAQNTGDYLGLIPLSSPVTSAQGSRPNCSIDSKYKELKMRDTTLHPLIFKEGGLPDNTLLTYKLKNGEVRRQGYKKGTVIVCNCCNEEYTPSAFEKHAGMGERRQPYHNIYTSEGVTLHDIALQLHRLNLNSNGFGNASVSSFSDYPNLTSSGCGKEPSTTSGPIVPLKRTLQERVVQTESCYFCRYGDTEFGKLDPNTIFFCNQCERPCHVRCYNSRDRDVKKVPLEILKEYMCFRFLCCEECQSLRARLEGVEKGEEIAFLRQIRSNICWRLLSKADASRDVKLYMSQAIDIFKDAFVESTDAHSDIFSDMVYGKNGAGEKDFRGMYCVVLTASTHVVSAAILKVRVEQFAELVLIATRSECRKKGYFRLLLKSIEANLRACNVSLLMAPVDPEMAQIWSEKLGFTILSAEEKKSMLESHPLVMFQDLVLVQKPLA</sequence>
<dbReference type="InterPro" id="IPR000182">
    <property type="entry name" value="GNAT_dom"/>
</dbReference>
<dbReference type="Pfam" id="PF23209">
    <property type="entry name" value="IDM1_C"/>
    <property type="match status" value="1"/>
</dbReference>
<evidence type="ECO:0000313" key="5">
    <source>
        <dbReference type="EMBL" id="OQU93136.1"/>
    </source>
</evidence>
<dbReference type="GO" id="GO:0042393">
    <property type="term" value="F:histone binding"/>
    <property type="evidence" value="ECO:0000318"/>
    <property type="project" value="GO_Central"/>
</dbReference>
<keyword evidence="6" id="KW-1185">Reference proteome</keyword>
<dbReference type="Gene3D" id="3.40.630.30">
    <property type="match status" value="1"/>
</dbReference>
<gene>
    <name evidence="5" type="ORF">SORBI_3001G485000</name>
</gene>
<dbReference type="InterPro" id="IPR016181">
    <property type="entry name" value="Acyl_CoA_acyltransferase"/>
</dbReference>
<feature type="region of interest" description="Disordered" evidence="3">
    <location>
        <begin position="202"/>
        <end position="266"/>
    </location>
</feature>
<dbReference type="eggNOG" id="ENOG502SHDY">
    <property type="taxonomic scope" value="Eukaryota"/>
</dbReference>
<dbReference type="SUPFAM" id="SSF55729">
    <property type="entry name" value="Acyl-CoA N-acyltransferases (Nat)"/>
    <property type="match status" value="1"/>
</dbReference>
<evidence type="ECO:0000256" key="1">
    <source>
        <dbReference type="ARBA" id="ARBA00004123"/>
    </source>
</evidence>
<dbReference type="InterPro" id="IPR032308">
    <property type="entry name" value="TDBD"/>
</dbReference>
<feature type="compositionally biased region" description="Basic residues" evidence="3">
    <location>
        <begin position="220"/>
        <end position="229"/>
    </location>
</feature>
<dbReference type="InParanoid" id="A0A1Z5SBF0"/>